<sequence length="109" mass="12225">MVSNLQNPTGVEVVPQVVARPKTVPQVVDKLKTEANWFKPKKGSVFPAKRRLVKTMVFHFILNFVASGFCCIKEANQISLSNPKIPNSKKCDQNQIFPNLDEQLALHHG</sequence>
<dbReference type="Proteomes" id="UP000238479">
    <property type="component" value="Chromosome 6"/>
</dbReference>
<comment type="caution">
    <text evidence="1">The sequence shown here is derived from an EMBL/GenBank/DDBJ whole genome shotgun (WGS) entry which is preliminary data.</text>
</comment>
<dbReference type="AlphaFoldDB" id="A0A2P6PXK3"/>
<accession>A0A2P6PXK3</accession>
<evidence type="ECO:0000313" key="1">
    <source>
        <dbReference type="EMBL" id="PRQ26662.1"/>
    </source>
</evidence>
<dbReference type="OMA" id="CCIKEAN"/>
<keyword evidence="2" id="KW-1185">Reference proteome</keyword>
<evidence type="ECO:0000313" key="2">
    <source>
        <dbReference type="Proteomes" id="UP000238479"/>
    </source>
</evidence>
<organism evidence="1 2">
    <name type="scientific">Rosa chinensis</name>
    <name type="common">China rose</name>
    <dbReference type="NCBI Taxonomy" id="74649"/>
    <lineage>
        <taxon>Eukaryota</taxon>
        <taxon>Viridiplantae</taxon>
        <taxon>Streptophyta</taxon>
        <taxon>Embryophyta</taxon>
        <taxon>Tracheophyta</taxon>
        <taxon>Spermatophyta</taxon>
        <taxon>Magnoliopsida</taxon>
        <taxon>eudicotyledons</taxon>
        <taxon>Gunneridae</taxon>
        <taxon>Pentapetalae</taxon>
        <taxon>rosids</taxon>
        <taxon>fabids</taxon>
        <taxon>Rosales</taxon>
        <taxon>Rosaceae</taxon>
        <taxon>Rosoideae</taxon>
        <taxon>Rosoideae incertae sedis</taxon>
        <taxon>Rosa</taxon>
    </lineage>
</organism>
<protein>
    <submittedName>
        <fullName evidence="1">Uncharacterized protein</fullName>
    </submittedName>
</protein>
<proteinExistence type="predicted"/>
<dbReference type="Gramene" id="PRQ26662">
    <property type="protein sequence ID" value="PRQ26662"/>
    <property type="gene ID" value="RchiOBHm_Chr6g0297031"/>
</dbReference>
<name>A0A2P6PXK3_ROSCH</name>
<reference evidence="1 2" key="1">
    <citation type="journal article" date="2018" name="Nat. Genet.">
        <title>The Rosa genome provides new insights in the design of modern roses.</title>
        <authorList>
            <person name="Bendahmane M."/>
        </authorList>
    </citation>
    <scope>NUCLEOTIDE SEQUENCE [LARGE SCALE GENOMIC DNA]</scope>
    <source>
        <strain evidence="2">cv. Old Blush</strain>
    </source>
</reference>
<gene>
    <name evidence="1" type="ORF">RchiOBHm_Chr6g0297031</name>
</gene>
<dbReference type="EMBL" id="PDCK01000044">
    <property type="protein sequence ID" value="PRQ26662.1"/>
    <property type="molecule type" value="Genomic_DNA"/>
</dbReference>